<feature type="domain" description="Endonuclease/exonuclease/phosphatase" evidence="1">
    <location>
        <begin position="4"/>
        <end position="225"/>
    </location>
</feature>
<evidence type="ECO:0000313" key="3">
    <source>
        <dbReference type="Proteomes" id="UP001443914"/>
    </source>
</evidence>
<protein>
    <recommendedName>
        <fullName evidence="1">Endonuclease/exonuclease/phosphatase domain-containing protein</fullName>
    </recommendedName>
</protein>
<keyword evidence="3" id="KW-1185">Reference proteome</keyword>
<dbReference type="Proteomes" id="UP001443914">
    <property type="component" value="Unassembled WGS sequence"/>
</dbReference>
<dbReference type="PANTHER" id="PTHR33710:SF86">
    <property type="entry name" value="VIRAL MOVEMENT PROTEIN"/>
    <property type="match status" value="1"/>
</dbReference>
<evidence type="ECO:0000313" key="2">
    <source>
        <dbReference type="EMBL" id="KAK9674044.1"/>
    </source>
</evidence>
<organism evidence="2 3">
    <name type="scientific">Saponaria officinalis</name>
    <name type="common">Common soapwort</name>
    <name type="synonym">Lychnis saponaria</name>
    <dbReference type="NCBI Taxonomy" id="3572"/>
    <lineage>
        <taxon>Eukaryota</taxon>
        <taxon>Viridiplantae</taxon>
        <taxon>Streptophyta</taxon>
        <taxon>Embryophyta</taxon>
        <taxon>Tracheophyta</taxon>
        <taxon>Spermatophyta</taxon>
        <taxon>Magnoliopsida</taxon>
        <taxon>eudicotyledons</taxon>
        <taxon>Gunneridae</taxon>
        <taxon>Pentapetalae</taxon>
        <taxon>Caryophyllales</taxon>
        <taxon>Caryophyllaceae</taxon>
        <taxon>Caryophylleae</taxon>
        <taxon>Saponaria</taxon>
    </lineage>
</organism>
<gene>
    <name evidence="2" type="ORF">RND81_12G207200</name>
</gene>
<dbReference type="AlphaFoldDB" id="A0AAW1HD80"/>
<proteinExistence type="predicted"/>
<dbReference type="InterPro" id="IPR005135">
    <property type="entry name" value="Endo/exonuclease/phosphatase"/>
</dbReference>
<dbReference type="InterPro" id="IPR036691">
    <property type="entry name" value="Endo/exonu/phosph_ase_sf"/>
</dbReference>
<sequence length="299" mass="34248">MNLLSYNCQGLGDDPTVVSLKKLLAKEHFDVAVLVETKLSKLEMEGVVGRLRDFEGVYGDSVGRKAGVAIIWRQGVDVTFISSSAHHVDVEITGLFSEVRWRLTGFYGWEDNEEKHLSWQLLRDLKGLSALPWLVIGDFNQILYKREKKGGAPRAQKDMDEFRHAMDDCGLMDIGFSRETFTWWNKRSEPDDIFERLDRGIATPEWVDIFPALSLVHLDKDRSDHTLSKLCRMTRGTVRKKRRFKFEDLWVSSKNCEKVIKEAWGSTTSTIGEGEVVTKIDNCAKALINCLGQRGIWRY</sequence>
<comment type="caution">
    <text evidence="2">The sequence shown here is derived from an EMBL/GenBank/DDBJ whole genome shotgun (WGS) entry which is preliminary data.</text>
</comment>
<dbReference type="EMBL" id="JBDFQZ010000012">
    <property type="protein sequence ID" value="KAK9674044.1"/>
    <property type="molecule type" value="Genomic_DNA"/>
</dbReference>
<dbReference type="Gene3D" id="3.60.10.10">
    <property type="entry name" value="Endonuclease/exonuclease/phosphatase"/>
    <property type="match status" value="1"/>
</dbReference>
<evidence type="ECO:0000259" key="1">
    <source>
        <dbReference type="Pfam" id="PF03372"/>
    </source>
</evidence>
<dbReference type="PANTHER" id="PTHR33710">
    <property type="entry name" value="BNAC02G09200D PROTEIN"/>
    <property type="match status" value="1"/>
</dbReference>
<dbReference type="GO" id="GO:0003824">
    <property type="term" value="F:catalytic activity"/>
    <property type="evidence" value="ECO:0007669"/>
    <property type="project" value="InterPro"/>
</dbReference>
<dbReference type="SUPFAM" id="SSF56219">
    <property type="entry name" value="DNase I-like"/>
    <property type="match status" value="1"/>
</dbReference>
<reference evidence="2" key="1">
    <citation type="submission" date="2024-03" db="EMBL/GenBank/DDBJ databases">
        <title>WGS assembly of Saponaria officinalis var. Norfolk2.</title>
        <authorList>
            <person name="Jenkins J."/>
            <person name="Shu S."/>
            <person name="Grimwood J."/>
            <person name="Barry K."/>
            <person name="Goodstein D."/>
            <person name="Schmutz J."/>
            <person name="Leebens-Mack J."/>
            <person name="Osbourn A."/>
        </authorList>
    </citation>
    <scope>NUCLEOTIDE SEQUENCE [LARGE SCALE GENOMIC DNA]</scope>
    <source>
        <strain evidence="2">JIC</strain>
    </source>
</reference>
<name>A0AAW1HD80_SAPOF</name>
<dbReference type="Pfam" id="PF03372">
    <property type="entry name" value="Exo_endo_phos"/>
    <property type="match status" value="1"/>
</dbReference>
<accession>A0AAW1HD80</accession>